<comment type="caution">
    <text evidence="9">The sequence shown here is derived from an EMBL/GenBank/DDBJ whole genome shotgun (WGS) entry which is preliminary data.</text>
</comment>
<dbReference type="SUPFAM" id="SSF53098">
    <property type="entry name" value="Ribonuclease H-like"/>
    <property type="match status" value="1"/>
</dbReference>
<reference evidence="9 10" key="1">
    <citation type="submission" date="2018-08" db="EMBL/GenBank/DDBJ databases">
        <title>A genome reference for cultivated species of the human gut microbiota.</title>
        <authorList>
            <person name="Zou Y."/>
            <person name="Xue W."/>
            <person name="Luo G."/>
        </authorList>
    </citation>
    <scope>NUCLEOTIDE SEQUENCE [LARGE SCALE GENOMIC DNA]</scope>
    <source>
        <strain evidence="9 10">TF10-3AC</strain>
    </source>
</reference>
<dbReference type="GO" id="GO:0046872">
    <property type="term" value="F:metal ion binding"/>
    <property type="evidence" value="ECO:0007669"/>
    <property type="project" value="UniProtKB-KW"/>
</dbReference>
<keyword evidence="4 9" id="KW-0269">Exonuclease</keyword>
<dbReference type="InterPro" id="IPR051132">
    <property type="entry name" value="3-5_Exonuclease_domain"/>
</dbReference>
<dbReference type="InterPro" id="IPR036397">
    <property type="entry name" value="RNaseH_sf"/>
</dbReference>
<evidence type="ECO:0000313" key="9">
    <source>
        <dbReference type="EMBL" id="RGK51894.1"/>
    </source>
</evidence>
<evidence type="ECO:0000256" key="2">
    <source>
        <dbReference type="ARBA" id="ARBA00022723"/>
    </source>
</evidence>
<dbReference type="RefSeq" id="WP_117673964.1">
    <property type="nucleotide sequence ID" value="NZ_CABOGR010000038.1"/>
</dbReference>
<organism evidence="9 10">
    <name type="scientific">Phocaeicola plebeius</name>
    <dbReference type="NCBI Taxonomy" id="310297"/>
    <lineage>
        <taxon>Bacteria</taxon>
        <taxon>Pseudomonadati</taxon>
        <taxon>Bacteroidota</taxon>
        <taxon>Bacteroidia</taxon>
        <taxon>Bacteroidales</taxon>
        <taxon>Bacteroidaceae</taxon>
        <taxon>Phocaeicola</taxon>
    </lineage>
</organism>
<dbReference type="InterPro" id="IPR002562">
    <property type="entry name" value="3'-5'_exonuclease_dom"/>
</dbReference>
<evidence type="ECO:0000313" key="10">
    <source>
        <dbReference type="Proteomes" id="UP000260862"/>
    </source>
</evidence>
<keyword evidence="3" id="KW-0378">Hydrolase</keyword>
<evidence type="ECO:0000259" key="8">
    <source>
        <dbReference type="SMART" id="SM00474"/>
    </source>
</evidence>
<keyword evidence="2" id="KW-0479">Metal-binding</keyword>
<keyword evidence="5" id="KW-0460">Magnesium</keyword>
<dbReference type="EMBL" id="QSQT01000038">
    <property type="protein sequence ID" value="RGK51894.1"/>
    <property type="molecule type" value="Genomic_DNA"/>
</dbReference>
<gene>
    <name evidence="9" type="ORF">DXD04_14815</name>
</gene>
<dbReference type="Proteomes" id="UP000260862">
    <property type="component" value="Unassembled WGS sequence"/>
</dbReference>
<evidence type="ECO:0000256" key="3">
    <source>
        <dbReference type="ARBA" id="ARBA00022801"/>
    </source>
</evidence>
<dbReference type="PANTHER" id="PTHR13620:SF109">
    <property type="entry name" value="3'-5' EXONUCLEASE"/>
    <property type="match status" value="1"/>
</dbReference>
<proteinExistence type="predicted"/>
<evidence type="ECO:0000256" key="6">
    <source>
        <dbReference type="ARBA" id="ARBA00040531"/>
    </source>
</evidence>
<name>A0A3E4MQV6_9BACT</name>
<dbReference type="Gene3D" id="3.30.420.10">
    <property type="entry name" value="Ribonuclease H-like superfamily/Ribonuclease H"/>
    <property type="match status" value="1"/>
</dbReference>
<evidence type="ECO:0000256" key="5">
    <source>
        <dbReference type="ARBA" id="ARBA00022842"/>
    </source>
</evidence>
<dbReference type="GO" id="GO:0008408">
    <property type="term" value="F:3'-5' exonuclease activity"/>
    <property type="evidence" value="ECO:0007669"/>
    <property type="project" value="InterPro"/>
</dbReference>
<evidence type="ECO:0000256" key="1">
    <source>
        <dbReference type="ARBA" id="ARBA00022722"/>
    </source>
</evidence>
<dbReference type="CDD" id="cd06141">
    <property type="entry name" value="WRN_exo"/>
    <property type="match status" value="1"/>
</dbReference>
<dbReference type="InterPro" id="IPR012337">
    <property type="entry name" value="RNaseH-like_sf"/>
</dbReference>
<keyword evidence="10" id="KW-1185">Reference proteome</keyword>
<evidence type="ECO:0000256" key="7">
    <source>
        <dbReference type="ARBA" id="ARBA00042761"/>
    </source>
</evidence>
<keyword evidence="1" id="KW-0540">Nuclease</keyword>
<dbReference type="Pfam" id="PF01612">
    <property type="entry name" value="DNA_pol_A_exo1"/>
    <property type="match status" value="1"/>
</dbReference>
<accession>A0A3E4MQV6</accession>
<dbReference type="PANTHER" id="PTHR13620">
    <property type="entry name" value="3-5 EXONUCLEASE"/>
    <property type="match status" value="1"/>
</dbReference>
<feature type="domain" description="3'-5' exonuclease" evidence="8">
    <location>
        <begin position="25"/>
        <end position="195"/>
    </location>
</feature>
<sequence length="213" mass="24718">MVELQSKIDKKIVAELPKVSFPGRIFVIYTEAEARKAIDYLNTHVLVGVDTETRPSFRKGAVNKVALLQVSTYDTCFLFRLNHLGLPDFLEEFLQNDVLKIGLSLKDDFAMLRRRNQKDPRMGNWVELQDYVASFGIEEKSLQKIYALLFQEKISKSQRLSNWEADTLTEAQQLYAATDAWACVRIYQYLEELRLSGKYRVIRTETPENILED</sequence>
<dbReference type="SMART" id="SM00474">
    <property type="entry name" value="35EXOc"/>
    <property type="match status" value="1"/>
</dbReference>
<evidence type="ECO:0000256" key="4">
    <source>
        <dbReference type="ARBA" id="ARBA00022839"/>
    </source>
</evidence>
<protein>
    <recommendedName>
        <fullName evidence="6">3'-5' exonuclease</fullName>
    </recommendedName>
    <alternativeName>
        <fullName evidence="7">Werner Syndrome-like exonuclease</fullName>
    </alternativeName>
</protein>
<dbReference type="GO" id="GO:0006139">
    <property type="term" value="P:nucleobase-containing compound metabolic process"/>
    <property type="evidence" value="ECO:0007669"/>
    <property type="project" value="InterPro"/>
</dbReference>
<dbReference type="AlphaFoldDB" id="A0A3E4MQV6"/>
<dbReference type="GO" id="GO:0003676">
    <property type="term" value="F:nucleic acid binding"/>
    <property type="evidence" value="ECO:0007669"/>
    <property type="project" value="InterPro"/>
</dbReference>